<evidence type="ECO:0000313" key="1">
    <source>
        <dbReference type="EMBL" id="GAN10961.1"/>
    </source>
</evidence>
<evidence type="ECO:0000313" key="2">
    <source>
        <dbReference type="Proteomes" id="UP000053815"/>
    </source>
</evidence>
<gene>
    <name evidence="1" type="ORF">MAM1_0438c10511</name>
</gene>
<dbReference type="EMBL" id="DF836727">
    <property type="protein sequence ID" value="GAN10961.1"/>
    <property type="molecule type" value="Genomic_DNA"/>
</dbReference>
<proteinExistence type="predicted"/>
<dbReference type="OrthoDB" id="2253782at2759"/>
<accession>A0A0C9MJD6</accession>
<keyword evidence="2" id="KW-1185">Reference proteome</keyword>
<dbReference type="InterPro" id="IPR032675">
    <property type="entry name" value="LRR_dom_sf"/>
</dbReference>
<dbReference type="Gene3D" id="3.80.10.10">
    <property type="entry name" value="Ribonuclease Inhibitor"/>
    <property type="match status" value="1"/>
</dbReference>
<protein>
    <submittedName>
        <fullName evidence="1">Uncharacterized protein</fullName>
    </submittedName>
</protein>
<name>A0A0C9MJD6_9FUNG</name>
<dbReference type="InterPro" id="IPR036047">
    <property type="entry name" value="F-box-like_dom_sf"/>
</dbReference>
<organism evidence="1">
    <name type="scientific">Mucor ambiguus</name>
    <dbReference type="NCBI Taxonomy" id="91626"/>
    <lineage>
        <taxon>Eukaryota</taxon>
        <taxon>Fungi</taxon>
        <taxon>Fungi incertae sedis</taxon>
        <taxon>Mucoromycota</taxon>
        <taxon>Mucoromycotina</taxon>
        <taxon>Mucoromycetes</taxon>
        <taxon>Mucorales</taxon>
        <taxon>Mucorineae</taxon>
        <taxon>Mucoraceae</taxon>
        <taxon>Mucor</taxon>
    </lineage>
</organism>
<dbReference type="Proteomes" id="UP000053815">
    <property type="component" value="Unassembled WGS sequence"/>
</dbReference>
<dbReference type="SUPFAM" id="SSF81383">
    <property type="entry name" value="F-box domain"/>
    <property type="match status" value="1"/>
</dbReference>
<reference evidence="1" key="1">
    <citation type="submission" date="2014-09" db="EMBL/GenBank/DDBJ databases">
        <title>Draft genome sequence of an oleaginous Mucoromycotina fungus Mucor ambiguus NBRC6742.</title>
        <authorList>
            <person name="Takeda I."/>
            <person name="Yamane N."/>
            <person name="Morita T."/>
            <person name="Tamano K."/>
            <person name="Machida M."/>
            <person name="Baker S."/>
            <person name="Koike H."/>
        </authorList>
    </citation>
    <scope>NUCLEOTIDE SEQUENCE</scope>
    <source>
        <strain evidence="1">NBRC 6742</strain>
    </source>
</reference>
<sequence>MHFPAEILEIVASHLPPNDQFQGLFVCKDWYAPFCRSLYRHIEFKNRPQFKTWLTTSSQHKNLVRSIQFGHHCAKYNDPQEQQQANVDCVTGAMPLYSMEVGVTSRELSTVLEQLPLLESMQFNSRLWQYLNTKQLEMSARNRLLTLPALDHPRQLSFIQSKRGLLMSSLHLRGSDMFQLHKKGLFLDIFRSTPSLVELIVDADGLGDSKHVMLFSMQDVEALHQSLPCLKRLTLVDSVRLMEPSSLDHDDSSEHQRIPSARLEKLHLHVQIEKYGVHQWFNYFGYKYPLLTDLALHLSSPYQMPRQQSQQLALEYSEKLALATLTSKLPLLEKLAIDHSMSKLYLGDTTIHNLSNNNKYLNRLQLGLWGDSVESTRIALQCVTSNAMTINSISHLCIPLWSSEKSIDFSVLSKLHQLTHLELIDKAGGPQRKQANSTVGTLYNSEHKNHSGYPLDIILTSCPYLINLKLHNGQITSHTYQQQLQPHTHLKSLRMDRVEIYETSDVFHYLSNSCPNLTHVFLRKCISDSFDLALSRLSLTQVVLSELRQYPDQQLDHLTLLQQQRPATDIRLYTSLLHPHTLRPYIRRLKKMQHPHIYFECQSVDQLIFNGCKI</sequence>
<dbReference type="AlphaFoldDB" id="A0A0C9MJD6"/>